<dbReference type="InterPro" id="IPR036390">
    <property type="entry name" value="WH_DNA-bd_sf"/>
</dbReference>
<dbReference type="SMART" id="SM00100">
    <property type="entry name" value="cNMP"/>
    <property type="match status" value="1"/>
</dbReference>
<keyword evidence="7" id="KW-1185">Reference proteome</keyword>
<organism evidence="6 7">
    <name type="scientific">Calothrix parietina FACHB-288</name>
    <dbReference type="NCBI Taxonomy" id="2692896"/>
    <lineage>
        <taxon>Bacteria</taxon>
        <taxon>Bacillati</taxon>
        <taxon>Cyanobacteriota</taxon>
        <taxon>Cyanophyceae</taxon>
        <taxon>Nostocales</taxon>
        <taxon>Calotrichaceae</taxon>
        <taxon>Calothrix</taxon>
    </lineage>
</organism>
<dbReference type="PANTHER" id="PTHR24567">
    <property type="entry name" value="CRP FAMILY TRANSCRIPTIONAL REGULATORY PROTEIN"/>
    <property type="match status" value="1"/>
</dbReference>
<dbReference type="EMBL" id="JACJQH010000071">
    <property type="protein sequence ID" value="MBD2199929.1"/>
    <property type="molecule type" value="Genomic_DNA"/>
</dbReference>
<dbReference type="SUPFAM" id="SSF46785">
    <property type="entry name" value="Winged helix' DNA-binding domain"/>
    <property type="match status" value="1"/>
</dbReference>
<dbReference type="PROSITE" id="PS51063">
    <property type="entry name" value="HTH_CRP_2"/>
    <property type="match status" value="1"/>
</dbReference>
<evidence type="ECO:0000313" key="7">
    <source>
        <dbReference type="Proteomes" id="UP000658514"/>
    </source>
</evidence>
<dbReference type="InterPro" id="IPR018490">
    <property type="entry name" value="cNMP-bd_dom_sf"/>
</dbReference>
<evidence type="ECO:0000256" key="2">
    <source>
        <dbReference type="ARBA" id="ARBA00023125"/>
    </source>
</evidence>
<dbReference type="PANTHER" id="PTHR24567:SF74">
    <property type="entry name" value="HTH-TYPE TRANSCRIPTIONAL REGULATOR ARCR"/>
    <property type="match status" value="1"/>
</dbReference>
<name>A0ABR8AJJ4_9CYAN</name>
<dbReference type="InterPro" id="IPR036388">
    <property type="entry name" value="WH-like_DNA-bd_sf"/>
</dbReference>
<dbReference type="PROSITE" id="PS50042">
    <property type="entry name" value="CNMP_BINDING_3"/>
    <property type="match status" value="1"/>
</dbReference>
<reference evidence="6 7" key="1">
    <citation type="journal article" date="2020" name="ISME J.">
        <title>Comparative genomics reveals insights into cyanobacterial evolution and habitat adaptation.</title>
        <authorList>
            <person name="Chen M.Y."/>
            <person name="Teng W.K."/>
            <person name="Zhao L."/>
            <person name="Hu C.X."/>
            <person name="Zhou Y.K."/>
            <person name="Han B.P."/>
            <person name="Song L.R."/>
            <person name="Shu W.S."/>
        </authorList>
    </citation>
    <scope>NUCLEOTIDE SEQUENCE [LARGE SCALE GENOMIC DNA]</scope>
    <source>
        <strain evidence="6 7">FACHB-288</strain>
    </source>
</reference>
<dbReference type="InterPro" id="IPR014710">
    <property type="entry name" value="RmlC-like_jellyroll"/>
</dbReference>
<dbReference type="InterPro" id="IPR000595">
    <property type="entry name" value="cNMP-bd_dom"/>
</dbReference>
<dbReference type="Proteomes" id="UP000658514">
    <property type="component" value="Unassembled WGS sequence"/>
</dbReference>
<protein>
    <submittedName>
        <fullName evidence="6">Crp/Fnr family transcriptional regulator</fullName>
    </submittedName>
</protein>
<feature type="domain" description="Cyclic nucleotide-binding" evidence="4">
    <location>
        <begin position="12"/>
        <end position="131"/>
    </location>
</feature>
<feature type="domain" description="HTH crp-type" evidence="5">
    <location>
        <begin position="144"/>
        <end position="218"/>
    </location>
</feature>
<keyword evidence="2" id="KW-0238">DNA-binding</keyword>
<evidence type="ECO:0000259" key="4">
    <source>
        <dbReference type="PROSITE" id="PS50042"/>
    </source>
</evidence>
<keyword evidence="3" id="KW-0804">Transcription</keyword>
<dbReference type="RefSeq" id="WP_190550135.1">
    <property type="nucleotide sequence ID" value="NZ_CAWPNO010000108.1"/>
</dbReference>
<accession>A0ABR8AJJ4</accession>
<dbReference type="CDD" id="cd00038">
    <property type="entry name" value="CAP_ED"/>
    <property type="match status" value="1"/>
</dbReference>
<comment type="caution">
    <text evidence="6">The sequence shown here is derived from an EMBL/GenBank/DDBJ whole genome shotgun (WGS) entry which is preliminary data.</text>
</comment>
<evidence type="ECO:0000256" key="3">
    <source>
        <dbReference type="ARBA" id="ARBA00023163"/>
    </source>
</evidence>
<dbReference type="SUPFAM" id="SSF51206">
    <property type="entry name" value="cAMP-binding domain-like"/>
    <property type="match status" value="1"/>
</dbReference>
<dbReference type="Pfam" id="PF13545">
    <property type="entry name" value="HTH_Crp_2"/>
    <property type="match status" value="1"/>
</dbReference>
<dbReference type="InterPro" id="IPR050397">
    <property type="entry name" value="Env_Response_Regulators"/>
</dbReference>
<evidence type="ECO:0000259" key="5">
    <source>
        <dbReference type="PROSITE" id="PS51063"/>
    </source>
</evidence>
<dbReference type="InterPro" id="IPR012318">
    <property type="entry name" value="HTH_CRP"/>
</dbReference>
<dbReference type="Gene3D" id="1.10.10.10">
    <property type="entry name" value="Winged helix-like DNA-binding domain superfamily/Winged helix DNA-binding domain"/>
    <property type="match status" value="1"/>
</dbReference>
<proteinExistence type="predicted"/>
<evidence type="ECO:0000256" key="1">
    <source>
        <dbReference type="ARBA" id="ARBA00023015"/>
    </source>
</evidence>
<keyword evidence="1" id="KW-0805">Transcription regulation</keyword>
<dbReference type="Gene3D" id="2.60.120.10">
    <property type="entry name" value="Jelly Rolls"/>
    <property type="match status" value="1"/>
</dbReference>
<dbReference type="Pfam" id="PF00027">
    <property type="entry name" value="cNMP_binding"/>
    <property type="match status" value="1"/>
</dbReference>
<evidence type="ECO:0000313" key="6">
    <source>
        <dbReference type="EMBL" id="MBD2199929.1"/>
    </source>
</evidence>
<gene>
    <name evidence="6" type="ORF">H6G24_31400</name>
</gene>
<sequence length="227" mass="25814">MHTEVFSELFPLLSTANPQTLEWLLNVAIEHEYPAERAVLMEDAWGNAVYFVVSGWVKVRRTSGDNSVALAILGRGDFFGEMAVLDESPRSTDVIALSPVKLLSVSRERFIQILFKDPHLHHRMLQLMVRRVRQINLRLQMRSSPPAVKLAQTLVSLGENYGQKSEKGREIFNIPVKDLAEVTEISVEETSKIMDKLDEKGWIEIDDINNIIYLVNFKQLINLAGKV</sequence>